<name>A0ABU2GLF6_9ACTN</name>
<reference evidence="6 7" key="1">
    <citation type="submission" date="2023-08" db="EMBL/GenBank/DDBJ databases">
        <title>Bioegradation of LLDPE and BLDPE plastic by marine bacteria from coast plastic debris.</title>
        <authorList>
            <person name="Rong Z."/>
        </authorList>
    </citation>
    <scope>NUCLEOTIDE SEQUENCE [LARGE SCALE GENOMIC DNA]</scope>
    <source>
        <strain evidence="6 7">Z-2</strain>
    </source>
</reference>
<dbReference type="InterPro" id="IPR001647">
    <property type="entry name" value="HTH_TetR"/>
</dbReference>
<evidence type="ECO:0000256" key="4">
    <source>
        <dbReference type="PROSITE-ProRule" id="PRU00335"/>
    </source>
</evidence>
<keyword evidence="7" id="KW-1185">Reference proteome</keyword>
<evidence type="ECO:0000256" key="2">
    <source>
        <dbReference type="ARBA" id="ARBA00023125"/>
    </source>
</evidence>
<dbReference type="EMBL" id="JAVLUS010000001">
    <property type="protein sequence ID" value="MDS1112297.1"/>
    <property type="molecule type" value="Genomic_DNA"/>
</dbReference>
<organism evidence="6 7">
    <name type="scientific">Gordonia westfalica</name>
    <dbReference type="NCBI Taxonomy" id="158898"/>
    <lineage>
        <taxon>Bacteria</taxon>
        <taxon>Bacillati</taxon>
        <taxon>Actinomycetota</taxon>
        <taxon>Actinomycetes</taxon>
        <taxon>Mycobacteriales</taxon>
        <taxon>Gordoniaceae</taxon>
        <taxon>Gordonia</taxon>
    </lineage>
</organism>
<feature type="domain" description="HTH tetR-type" evidence="5">
    <location>
        <begin position="12"/>
        <end position="72"/>
    </location>
</feature>
<evidence type="ECO:0000259" key="5">
    <source>
        <dbReference type="PROSITE" id="PS50977"/>
    </source>
</evidence>
<accession>A0ABU2GLF6</accession>
<comment type="caution">
    <text evidence="6">The sequence shown here is derived from an EMBL/GenBank/DDBJ whole genome shotgun (WGS) entry which is preliminary data.</text>
</comment>
<dbReference type="Gene3D" id="1.10.357.10">
    <property type="entry name" value="Tetracycline Repressor, domain 2"/>
    <property type="match status" value="1"/>
</dbReference>
<dbReference type="RefSeq" id="WP_310948956.1">
    <property type="nucleotide sequence ID" value="NZ_JAVLUS010000001.1"/>
</dbReference>
<gene>
    <name evidence="6" type="ORF">RD149_00785</name>
</gene>
<evidence type="ECO:0000256" key="3">
    <source>
        <dbReference type="ARBA" id="ARBA00023163"/>
    </source>
</evidence>
<keyword evidence="3" id="KW-0804">Transcription</keyword>
<protein>
    <submittedName>
        <fullName evidence="6">Helix-turn-helix domain-containing protein</fullName>
    </submittedName>
</protein>
<feature type="DNA-binding region" description="H-T-H motif" evidence="4">
    <location>
        <begin position="35"/>
        <end position="54"/>
    </location>
</feature>
<dbReference type="Pfam" id="PF00440">
    <property type="entry name" value="TetR_N"/>
    <property type="match status" value="1"/>
</dbReference>
<dbReference type="InterPro" id="IPR009057">
    <property type="entry name" value="Homeodomain-like_sf"/>
</dbReference>
<dbReference type="InterPro" id="IPR050109">
    <property type="entry name" value="HTH-type_TetR-like_transc_reg"/>
</dbReference>
<keyword evidence="2 4" id="KW-0238">DNA-binding</keyword>
<evidence type="ECO:0000313" key="7">
    <source>
        <dbReference type="Proteomes" id="UP001265083"/>
    </source>
</evidence>
<evidence type="ECO:0000256" key="1">
    <source>
        <dbReference type="ARBA" id="ARBA00023015"/>
    </source>
</evidence>
<proteinExistence type="predicted"/>
<dbReference type="PROSITE" id="PS50977">
    <property type="entry name" value="HTH_TETR_2"/>
    <property type="match status" value="1"/>
</dbReference>
<dbReference type="PANTHER" id="PTHR30055:SF234">
    <property type="entry name" value="HTH-TYPE TRANSCRIPTIONAL REGULATOR BETI"/>
    <property type="match status" value="1"/>
</dbReference>
<dbReference type="SUPFAM" id="SSF46689">
    <property type="entry name" value="Homeodomain-like"/>
    <property type="match status" value="1"/>
</dbReference>
<dbReference type="PANTHER" id="PTHR30055">
    <property type="entry name" value="HTH-TYPE TRANSCRIPTIONAL REGULATOR RUTR"/>
    <property type="match status" value="1"/>
</dbReference>
<dbReference type="Proteomes" id="UP001265083">
    <property type="component" value="Unassembled WGS sequence"/>
</dbReference>
<sequence>MADWLVGSDRGDAARRRLVSEAAALIAARGLEAFSVDELAVRAHCSRATIYRHAGGRTALIEAVLATTAAPVLESIREEAAGTAGEERARIAIMAAVRALRANRVIRQFLRPPNLVASTPTVLASPTVLAVAAELIGLDPDDTAAARFAIRSVLTMLLWPAGPEEESDLVDAIVAGVFRGGARASGSPTAEPQLDWQTSIEVCGPG</sequence>
<evidence type="ECO:0000313" key="6">
    <source>
        <dbReference type="EMBL" id="MDS1112297.1"/>
    </source>
</evidence>
<keyword evidence="1" id="KW-0805">Transcription regulation</keyword>